<keyword evidence="7" id="KW-0406">Ion transport</keyword>
<dbReference type="InterPro" id="IPR000515">
    <property type="entry name" value="MetI-like"/>
</dbReference>
<dbReference type="RefSeq" id="WP_017175497.1">
    <property type="nucleotide sequence ID" value="NZ_CAXOIK010000008.1"/>
</dbReference>
<comment type="similarity">
    <text evidence="9">Belongs to the binding-protein-dependent transport system permease family.</text>
</comment>
<dbReference type="PANTHER" id="PTHR30043">
    <property type="entry name" value="PHOSPHONATES TRANSPORT SYSTEM PERMEASE PROTEIN"/>
    <property type="match status" value="1"/>
</dbReference>
<keyword evidence="4" id="KW-0533">Nickel</keyword>
<feature type="domain" description="ABC transmembrane type-1" evidence="10">
    <location>
        <begin position="75"/>
        <end position="258"/>
    </location>
</feature>
<evidence type="ECO:0000256" key="8">
    <source>
        <dbReference type="ARBA" id="ARBA00023136"/>
    </source>
</evidence>
<dbReference type="AlphaFoldDB" id="A0A3S7GZ61"/>
<evidence type="ECO:0000256" key="2">
    <source>
        <dbReference type="ARBA" id="ARBA00022448"/>
    </source>
</evidence>
<evidence type="ECO:0000256" key="7">
    <source>
        <dbReference type="ARBA" id="ARBA00023112"/>
    </source>
</evidence>
<dbReference type="InterPro" id="IPR035906">
    <property type="entry name" value="MetI-like_sf"/>
</dbReference>
<dbReference type="GO" id="GO:0015416">
    <property type="term" value="F:ABC-type phosphonate transporter activity"/>
    <property type="evidence" value="ECO:0007669"/>
    <property type="project" value="InterPro"/>
</dbReference>
<organism evidence="11">
    <name type="scientific">Staphylococcus hominis</name>
    <dbReference type="NCBI Taxonomy" id="1290"/>
    <lineage>
        <taxon>Bacteria</taxon>
        <taxon>Bacillati</taxon>
        <taxon>Bacillota</taxon>
        <taxon>Bacilli</taxon>
        <taxon>Bacillales</taxon>
        <taxon>Staphylococcaceae</taxon>
        <taxon>Staphylococcus</taxon>
    </lineage>
</organism>
<feature type="transmembrane region" description="Helical" evidence="9">
    <location>
        <begin position="210"/>
        <end position="228"/>
    </location>
</feature>
<evidence type="ECO:0000313" key="13">
    <source>
        <dbReference type="Proteomes" id="UP000665944"/>
    </source>
</evidence>
<evidence type="ECO:0000313" key="12">
    <source>
        <dbReference type="EMBL" id="MCM5672169.1"/>
    </source>
</evidence>
<evidence type="ECO:0000313" key="11">
    <source>
        <dbReference type="EMBL" id="AVI06396.1"/>
    </source>
</evidence>
<dbReference type="Pfam" id="PF00528">
    <property type="entry name" value="BPD_transp_1"/>
    <property type="match status" value="1"/>
</dbReference>
<dbReference type="NCBIfam" id="TIGR01097">
    <property type="entry name" value="PhnE"/>
    <property type="match status" value="1"/>
</dbReference>
<keyword evidence="6 9" id="KW-1133">Transmembrane helix</keyword>
<keyword evidence="13" id="KW-1185">Reference proteome</keyword>
<accession>A0A3S7GZ61</accession>
<feature type="transmembrane region" description="Helical" evidence="9">
    <location>
        <begin position="185"/>
        <end position="204"/>
    </location>
</feature>
<evidence type="ECO:0000259" key="10">
    <source>
        <dbReference type="PROSITE" id="PS50928"/>
    </source>
</evidence>
<dbReference type="GO" id="GO:0005886">
    <property type="term" value="C:plasma membrane"/>
    <property type="evidence" value="ECO:0007669"/>
    <property type="project" value="UniProtKB-SubCell"/>
</dbReference>
<dbReference type="Proteomes" id="UP000665944">
    <property type="component" value="Unassembled WGS sequence"/>
</dbReference>
<gene>
    <name evidence="12" type="primary">phnE</name>
    <name evidence="11" type="ORF">AZE34_06385</name>
    <name evidence="12" type="ORF">J7T32_005220</name>
</gene>
<reference evidence="12 13" key="2">
    <citation type="submission" date="2022-06" db="EMBL/GenBank/DDBJ databases">
        <title>Staphylococcus hominis ShoR14 genome sequence.</title>
        <authorList>
            <person name="Yeo C.C."/>
            <person name="Chew C.H."/>
            <person name="Che Hamzah A.M."/>
            <person name="Al-Trad E.I."/>
        </authorList>
    </citation>
    <scope>NUCLEOTIDE SEQUENCE [LARGE SCALE GENOMIC DNA]</scope>
    <source>
        <strain evidence="12 13">ShoR14</strain>
    </source>
</reference>
<dbReference type="EMBL" id="JAGHKT020000005">
    <property type="protein sequence ID" value="MCM5672169.1"/>
    <property type="molecule type" value="Genomic_DNA"/>
</dbReference>
<keyword evidence="8 9" id="KW-0472">Membrane</keyword>
<dbReference type="InterPro" id="IPR005769">
    <property type="entry name" value="PhnE/PtxC"/>
</dbReference>
<dbReference type="CDD" id="cd06261">
    <property type="entry name" value="TM_PBP2"/>
    <property type="match status" value="1"/>
</dbReference>
<reference evidence="11" key="1">
    <citation type="submission" date="2016-02" db="EMBL/GenBank/DDBJ databases">
        <title>Genomic sequence of a clinical Staphylococcus hominis isolate.</title>
        <authorList>
            <person name="McClure J.M."/>
            <person name="Zhang K."/>
        </authorList>
    </citation>
    <scope>NUCLEOTIDE SEQUENCE</scope>
    <source>
        <strain evidence="11">C34847</strain>
    </source>
</reference>
<keyword evidence="5 9" id="KW-0812">Transmembrane</keyword>
<dbReference type="PROSITE" id="PS50928">
    <property type="entry name" value="ABC_TM1"/>
    <property type="match status" value="1"/>
</dbReference>
<dbReference type="Gene3D" id="1.10.3720.10">
    <property type="entry name" value="MetI-like"/>
    <property type="match status" value="1"/>
</dbReference>
<keyword evidence="7" id="KW-0921">Nickel transport</keyword>
<dbReference type="SUPFAM" id="SSF161098">
    <property type="entry name" value="MetI-like"/>
    <property type="match status" value="1"/>
</dbReference>
<dbReference type="PANTHER" id="PTHR30043:SF1">
    <property type="entry name" value="ABC TRANSPORT SYSTEM PERMEASE PROTEIN P69"/>
    <property type="match status" value="1"/>
</dbReference>
<keyword evidence="3" id="KW-1003">Cell membrane</keyword>
<evidence type="ECO:0000256" key="4">
    <source>
        <dbReference type="ARBA" id="ARBA00022596"/>
    </source>
</evidence>
<name>A0A3S7GZ61_STAHO</name>
<keyword evidence="2 9" id="KW-0813">Transport</keyword>
<feature type="transmembrane region" description="Helical" evidence="9">
    <location>
        <begin position="240"/>
        <end position="258"/>
    </location>
</feature>
<evidence type="ECO:0000256" key="1">
    <source>
        <dbReference type="ARBA" id="ARBA00004651"/>
    </source>
</evidence>
<dbReference type="GO" id="GO:0015675">
    <property type="term" value="P:nickel cation transport"/>
    <property type="evidence" value="ECO:0007669"/>
    <property type="project" value="UniProtKB-KW"/>
</dbReference>
<evidence type="ECO:0000256" key="6">
    <source>
        <dbReference type="ARBA" id="ARBA00022989"/>
    </source>
</evidence>
<evidence type="ECO:0000256" key="9">
    <source>
        <dbReference type="RuleBase" id="RU363032"/>
    </source>
</evidence>
<proteinExistence type="inferred from homology"/>
<protein>
    <submittedName>
        <fullName evidence="11">Phosphate ABC transporter permease</fullName>
    </submittedName>
    <submittedName>
        <fullName evidence="12">Phosphonate ABC transporter, permease protein PhnE</fullName>
    </submittedName>
</protein>
<feature type="transmembrane region" description="Helical" evidence="9">
    <location>
        <begin position="82"/>
        <end position="104"/>
    </location>
</feature>
<evidence type="ECO:0000256" key="5">
    <source>
        <dbReference type="ARBA" id="ARBA00022692"/>
    </source>
</evidence>
<sequence>MATPTTGKYDQYLNKKFSFKTSLTLFLVIALVVWSFLYTGFNFSDLMVGIPQIGSFFGQMVPPDWSYLSTITKPMLDTIRMAIVGTFLGSIVSIPVALLCASNIVKTKWITIPSRFILNIVRTIPDLLLAAVFVAVFGIGQIPGVLALFILTICVIAKLFYESLETIDPGPMEAMTAVGANKIKWIMFGVVPQTMSTFLSYVLFAFEINIRASAVLGLVGAGGIGLFYDSTLGLFQYPKTAMIILFTLVIVVIIDYVSSKVRERLA</sequence>
<dbReference type="EMBL" id="CP014567">
    <property type="protein sequence ID" value="AVI06396.1"/>
    <property type="molecule type" value="Genomic_DNA"/>
</dbReference>
<comment type="subcellular location">
    <subcellularLocation>
        <location evidence="1 9">Cell membrane</location>
        <topology evidence="1 9">Multi-pass membrane protein</topology>
    </subcellularLocation>
</comment>
<evidence type="ECO:0000256" key="3">
    <source>
        <dbReference type="ARBA" id="ARBA00022475"/>
    </source>
</evidence>
<feature type="transmembrane region" description="Helical" evidence="9">
    <location>
        <begin position="21"/>
        <end position="41"/>
    </location>
</feature>